<evidence type="ECO:0000313" key="3">
    <source>
        <dbReference type="EMBL" id="GFS81742.1"/>
    </source>
</evidence>
<feature type="transmembrane region" description="Helical" evidence="1">
    <location>
        <begin position="78"/>
        <end position="105"/>
    </location>
</feature>
<protein>
    <submittedName>
        <fullName evidence="3">Uncharacterized protein</fullName>
    </submittedName>
</protein>
<keyword evidence="1" id="KW-0472">Membrane</keyword>
<keyword evidence="1" id="KW-1133">Transmembrane helix</keyword>
<organism evidence="3 4">
    <name type="scientific">Nephila pilipes</name>
    <name type="common">Giant wood spider</name>
    <name type="synonym">Nephila maculata</name>
    <dbReference type="NCBI Taxonomy" id="299642"/>
    <lineage>
        <taxon>Eukaryota</taxon>
        <taxon>Metazoa</taxon>
        <taxon>Ecdysozoa</taxon>
        <taxon>Arthropoda</taxon>
        <taxon>Chelicerata</taxon>
        <taxon>Arachnida</taxon>
        <taxon>Araneae</taxon>
        <taxon>Araneomorphae</taxon>
        <taxon>Entelegynae</taxon>
        <taxon>Araneoidea</taxon>
        <taxon>Nephilidae</taxon>
        <taxon>Nephila</taxon>
    </lineage>
</organism>
<keyword evidence="4" id="KW-1185">Reference proteome</keyword>
<keyword evidence="1" id="KW-0812">Transmembrane</keyword>
<evidence type="ECO:0000313" key="4">
    <source>
        <dbReference type="Proteomes" id="UP000887013"/>
    </source>
</evidence>
<proteinExistence type="predicted"/>
<dbReference type="Proteomes" id="UP000887013">
    <property type="component" value="Unassembled WGS sequence"/>
</dbReference>
<comment type="caution">
    <text evidence="3">The sequence shown here is derived from an EMBL/GenBank/DDBJ whole genome shotgun (WGS) entry which is preliminary data.</text>
</comment>
<feature type="non-terminal residue" evidence="3">
    <location>
        <position position="1"/>
    </location>
</feature>
<feature type="signal peptide" evidence="2">
    <location>
        <begin position="1"/>
        <end position="15"/>
    </location>
</feature>
<gene>
    <name evidence="3" type="primary">NCL1_14576</name>
    <name evidence="3" type="ORF">NPIL_587301</name>
</gene>
<accession>A0A8X6MWM4</accession>
<reference evidence="3" key="1">
    <citation type="submission" date="2020-08" db="EMBL/GenBank/DDBJ databases">
        <title>Multicomponent nature underlies the extraordinary mechanical properties of spider dragline silk.</title>
        <authorList>
            <person name="Kono N."/>
            <person name="Nakamura H."/>
            <person name="Mori M."/>
            <person name="Yoshida Y."/>
            <person name="Ohtoshi R."/>
            <person name="Malay A.D."/>
            <person name="Moran D.A.P."/>
            <person name="Tomita M."/>
            <person name="Numata K."/>
            <person name="Arakawa K."/>
        </authorList>
    </citation>
    <scope>NUCLEOTIDE SEQUENCE</scope>
</reference>
<dbReference type="AlphaFoldDB" id="A0A8X6MWM4"/>
<evidence type="ECO:0000256" key="1">
    <source>
        <dbReference type="SAM" id="Phobius"/>
    </source>
</evidence>
<name>A0A8X6MWM4_NEPPI</name>
<dbReference type="EMBL" id="BMAW01051660">
    <property type="protein sequence ID" value="GFS81742.1"/>
    <property type="molecule type" value="Genomic_DNA"/>
</dbReference>
<evidence type="ECO:0000256" key="2">
    <source>
        <dbReference type="SAM" id="SignalP"/>
    </source>
</evidence>
<feature type="chain" id="PRO_5036473685" evidence="2">
    <location>
        <begin position="16"/>
        <end position="106"/>
    </location>
</feature>
<dbReference type="OrthoDB" id="6427628at2759"/>
<sequence length="106" mass="11215">MSSILFGLLVGVVVTAWIGCGIQISGYNYPPLPLDVSGCPKSVNASDFLLNSTAACNSLGQCMSTSAPLNLSDNEPFILYKISFVWLSTIGFFATLCAVFIAIIIT</sequence>
<keyword evidence="2" id="KW-0732">Signal</keyword>